<keyword evidence="2" id="KW-1185">Reference proteome</keyword>
<dbReference type="Proteomes" id="UP001441944">
    <property type="component" value="Unassembled WGS sequence"/>
</dbReference>
<dbReference type="EMBL" id="BAABWU010000007">
    <property type="protein sequence ID" value="GAA6196747.1"/>
    <property type="molecule type" value="Genomic_DNA"/>
</dbReference>
<dbReference type="RefSeq" id="WP_353399903.1">
    <property type="nucleotide sequence ID" value="NZ_BAABWU010000007.1"/>
</dbReference>
<reference evidence="1 2" key="1">
    <citation type="submission" date="2024-04" db="EMBL/GenBank/DDBJ databases">
        <title>Draft genome sequence of Pseudophaeobacter arcticus NBRC 116598.</title>
        <authorList>
            <person name="Miyakawa T."/>
            <person name="Kusuya Y."/>
            <person name="Miura T."/>
        </authorList>
    </citation>
    <scope>NUCLEOTIDE SEQUENCE [LARGE SCALE GENOMIC DNA]</scope>
    <source>
        <strain evidence="1 2">SU-CL00105</strain>
    </source>
</reference>
<dbReference type="PROSITE" id="PS51257">
    <property type="entry name" value="PROKAR_LIPOPROTEIN"/>
    <property type="match status" value="1"/>
</dbReference>
<gene>
    <name evidence="1" type="ORF">NBRC116598_21910</name>
</gene>
<accession>A0ABQ0ALK0</accession>
<evidence type="ECO:0000313" key="1">
    <source>
        <dbReference type="EMBL" id="GAA6196747.1"/>
    </source>
</evidence>
<dbReference type="Pfam" id="PF21843">
    <property type="entry name" value="DUF6902"/>
    <property type="match status" value="1"/>
</dbReference>
<proteinExistence type="predicted"/>
<comment type="caution">
    <text evidence="1">The sequence shown here is derived from an EMBL/GenBank/DDBJ whole genome shotgun (WGS) entry which is preliminary data.</text>
</comment>
<organism evidence="1 2">
    <name type="scientific">Pseudophaeobacter arcticus</name>
    <dbReference type="NCBI Taxonomy" id="385492"/>
    <lineage>
        <taxon>Bacteria</taxon>
        <taxon>Pseudomonadati</taxon>
        <taxon>Pseudomonadota</taxon>
        <taxon>Alphaproteobacteria</taxon>
        <taxon>Rhodobacterales</taxon>
        <taxon>Paracoccaceae</taxon>
        <taxon>Pseudophaeobacter</taxon>
    </lineage>
</organism>
<name>A0ABQ0ALK0_9RHOB</name>
<sequence length="400" mass="44010">MAQILRFPKSNWPLRRADALSHLIAAVSCHRHAQEDVYWLKENAELLNVLECTAQAAGTGGAAGRRDLAGIDPAALATLRAFYAGADRHLCFFRQYYRFVLSICMDLEDLGLVDTELGEAGHIGTGYIHAGPLSSTGRGEALAQWVMQQDLPSHEVSDLQRAEARRLVARRGLVLDFPGLDQRLHAFADNSAQFAVPNRKAAYELTHIVFYLSDYGRRASELSPAAVQSLTHVGLLAFLDQDADLLSEVCVSLRYCGETPSAIWEDWLTRHHQGFALLEADKAAAPPLSRDDYHMYVVSSWHQAHCAGSCFDERIPKGALRFQRPAQQGVLHQLSQAVFQVGAQAGDWQALRAQISARLSESTYEVLCAAERSSAGFETFFEAFARRGIAGGSVARVKNA</sequence>
<protein>
    <submittedName>
        <fullName evidence="1">Uncharacterized protein</fullName>
    </submittedName>
</protein>
<evidence type="ECO:0000313" key="2">
    <source>
        <dbReference type="Proteomes" id="UP001441944"/>
    </source>
</evidence>
<dbReference type="InterPro" id="IPR054197">
    <property type="entry name" value="DUF6902"/>
</dbReference>